<evidence type="ECO:0008006" key="6">
    <source>
        <dbReference type="Google" id="ProtNLM"/>
    </source>
</evidence>
<dbReference type="PANTHER" id="PTHR45023">
    <property type="match status" value="1"/>
</dbReference>
<protein>
    <recommendedName>
        <fullName evidence="6">No apical meristem-associated C-terminal domain-containing protein</fullName>
    </recommendedName>
</protein>
<dbReference type="AlphaFoldDB" id="A0AAU9KV17"/>
<name>A0AAU9KV17_9STRA</name>
<gene>
    <name evidence="3" type="ORF">PBS001_LOCUS1806</name>
    <name evidence="2" type="ORF">PBS003_LOCUS3139</name>
</gene>
<feature type="compositionally biased region" description="Low complexity" evidence="1">
    <location>
        <begin position="172"/>
        <end position="187"/>
    </location>
</feature>
<dbReference type="EMBL" id="CAKKTJ010000152">
    <property type="protein sequence ID" value="CAH0476355.1"/>
    <property type="molecule type" value="Genomic_DNA"/>
</dbReference>
<feature type="compositionally biased region" description="Polar residues" evidence="1">
    <location>
        <begin position="188"/>
        <end position="203"/>
    </location>
</feature>
<reference evidence="2 4" key="1">
    <citation type="submission" date="2021-11" db="EMBL/GenBank/DDBJ databases">
        <authorList>
            <person name="Islam A."/>
            <person name="Islam S."/>
            <person name="Flora M.S."/>
            <person name="Rahman M."/>
            <person name="Ziaur R.M."/>
            <person name="Epstein J.H."/>
            <person name="Hassan M."/>
            <person name="Klassen M."/>
            <person name="Woodard K."/>
            <person name="Webb A."/>
            <person name="Webby R.J."/>
            <person name="El Zowalaty M.E."/>
        </authorList>
    </citation>
    <scope>NUCLEOTIDE SEQUENCE</scope>
    <source>
        <strain evidence="3">Pbs1</strain>
        <strain evidence="2">Pbs3</strain>
    </source>
</reference>
<dbReference type="Proteomes" id="UP001158986">
    <property type="component" value="Unassembled WGS sequence"/>
</dbReference>
<dbReference type="PANTHER" id="PTHR45023:SF4">
    <property type="entry name" value="GLYCINE-RICH PROTEIN-RELATED"/>
    <property type="match status" value="1"/>
</dbReference>
<evidence type="ECO:0000256" key="1">
    <source>
        <dbReference type="SAM" id="MobiDB-lite"/>
    </source>
</evidence>
<evidence type="ECO:0000313" key="5">
    <source>
        <dbReference type="Proteomes" id="UP001160483"/>
    </source>
</evidence>
<evidence type="ECO:0000313" key="3">
    <source>
        <dbReference type="EMBL" id="CAH0515081.1"/>
    </source>
</evidence>
<dbReference type="EMBL" id="CAKLCB010000099">
    <property type="protein sequence ID" value="CAH0515081.1"/>
    <property type="molecule type" value="Genomic_DNA"/>
</dbReference>
<dbReference type="Proteomes" id="UP001160483">
    <property type="component" value="Unassembled WGS sequence"/>
</dbReference>
<keyword evidence="4" id="KW-1185">Reference proteome</keyword>
<evidence type="ECO:0000313" key="4">
    <source>
        <dbReference type="Proteomes" id="UP001158986"/>
    </source>
</evidence>
<accession>A0AAU9KV17</accession>
<organism evidence="2 5">
    <name type="scientific">Peronospora belbahrii</name>
    <dbReference type="NCBI Taxonomy" id="622444"/>
    <lineage>
        <taxon>Eukaryota</taxon>
        <taxon>Sar</taxon>
        <taxon>Stramenopiles</taxon>
        <taxon>Oomycota</taxon>
        <taxon>Peronosporomycetes</taxon>
        <taxon>Peronosporales</taxon>
        <taxon>Peronosporaceae</taxon>
        <taxon>Peronospora</taxon>
    </lineage>
</organism>
<sequence>MGKKTNWTTTEDQTLCRVWLNASDLQLHGVEQKASNFWNVVMELFHQEMESPVERPLNGLKVRWTRINRDSQKFASIFNELQNKRIKEVEENGGESSEAVELLTEQPWIDDAKVMFHRIYNAKFSFEACWKQLRYSAKWVQLFANSSNYPVMAINTLPSTPTATMGEEPTHTEASSDTSSETEISTTANPPTTSPEPSVKTTASLPIEETATSSIDVVDVAPQESDETTFNVPPNHKRRADVSLESYAQLSNQNELQGLTAALIEELKRQNELMEDQNTISLLKINGEMILDADTRQCYRLLRARYLEKARNNSSRTSTIV</sequence>
<proteinExistence type="predicted"/>
<evidence type="ECO:0000313" key="2">
    <source>
        <dbReference type="EMBL" id="CAH0476355.1"/>
    </source>
</evidence>
<feature type="region of interest" description="Disordered" evidence="1">
    <location>
        <begin position="160"/>
        <end position="203"/>
    </location>
</feature>
<comment type="caution">
    <text evidence="2">The sequence shown here is derived from an EMBL/GenBank/DDBJ whole genome shotgun (WGS) entry which is preliminary data.</text>
</comment>